<proteinExistence type="predicted"/>
<evidence type="ECO:0000256" key="1">
    <source>
        <dbReference type="SAM" id="Phobius"/>
    </source>
</evidence>
<dbReference type="SUPFAM" id="SSF53300">
    <property type="entry name" value="vWA-like"/>
    <property type="match status" value="1"/>
</dbReference>
<keyword evidence="1" id="KW-0472">Membrane</keyword>
<name>A0ABW2L4U2_9BACT</name>
<dbReference type="Pfam" id="PF07584">
    <property type="entry name" value="BatA"/>
    <property type="match status" value="1"/>
</dbReference>
<protein>
    <submittedName>
        <fullName evidence="3">BatA domain-containing protein</fullName>
    </submittedName>
</protein>
<dbReference type="Proteomes" id="UP001596472">
    <property type="component" value="Unassembled WGS sequence"/>
</dbReference>
<organism evidence="3 4">
    <name type="scientific">Haloferula chungangensis</name>
    <dbReference type="NCBI Taxonomy" id="1048331"/>
    <lineage>
        <taxon>Bacteria</taxon>
        <taxon>Pseudomonadati</taxon>
        <taxon>Verrucomicrobiota</taxon>
        <taxon>Verrucomicrobiia</taxon>
        <taxon>Verrucomicrobiales</taxon>
        <taxon>Verrucomicrobiaceae</taxon>
        <taxon>Haloferula</taxon>
    </lineage>
</organism>
<comment type="caution">
    <text evidence="3">The sequence shown here is derived from an EMBL/GenBank/DDBJ whole genome shotgun (WGS) entry which is preliminary data.</text>
</comment>
<dbReference type="EMBL" id="JBHTBS010000001">
    <property type="protein sequence ID" value="MFC7336304.1"/>
    <property type="molecule type" value="Genomic_DNA"/>
</dbReference>
<keyword evidence="1" id="KW-1133">Transmembrane helix</keyword>
<dbReference type="PANTHER" id="PTHR37464">
    <property type="entry name" value="BLL2463 PROTEIN"/>
    <property type="match status" value="1"/>
</dbReference>
<feature type="domain" description="Aerotolerance regulator N-terminal" evidence="2">
    <location>
        <begin position="1"/>
        <end position="79"/>
    </location>
</feature>
<keyword evidence="1" id="KW-0812">Transmembrane</keyword>
<evidence type="ECO:0000313" key="3">
    <source>
        <dbReference type="EMBL" id="MFC7336304.1"/>
    </source>
</evidence>
<evidence type="ECO:0000313" key="4">
    <source>
        <dbReference type="Proteomes" id="UP001596472"/>
    </source>
</evidence>
<feature type="transmembrane region" description="Helical" evidence="1">
    <location>
        <begin position="12"/>
        <end position="40"/>
    </location>
</feature>
<accession>A0ABW2L4U2</accession>
<dbReference type="RefSeq" id="WP_379709281.1">
    <property type="nucleotide sequence ID" value="NZ_JBHTBS010000001.1"/>
</dbReference>
<dbReference type="InterPro" id="IPR036465">
    <property type="entry name" value="vWFA_dom_sf"/>
</dbReference>
<dbReference type="PANTHER" id="PTHR37464:SF1">
    <property type="entry name" value="BLL2463 PROTEIN"/>
    <property type="match status" value="1"/>
</dbReference>
<sequence>MITLANPLGLWALLGIPAVLAIHFLQRQAVVLPITTLFLLEKTQRESASGRRFDRLMNSVPLWMQLLAVLLLTWLLAEPRYQKARSTQRVAIVLDSSASMSVIKDQVKERLIEALPDLQGPASALELTVLQSAPGRERIYTGSSIEELALAFDAWSPRDGLTDPSQAIRLARSIVAREGIVVYFTDTPPDALPFDAQLVSLGEKIENVGITGLNFENKEGALVWSAIVRNYSQQKATRSWRLEFPDGTSSEPQSFDIDPGSLISLQAAYPDQTERARLVLSEDKFALDDVFPMVAPRPKALSLHAATTPEFSKLSDRMISSLDAITPSNDAATADLSLIAYDALDPMLPDGNAVVFVQDSTSAGSYLKGGIVAEEHPLVNGLNWQALLVRETIQLERLASDDVLLWQDARPLIFLRQLAAGPGEPVKLQLCFNFDLRLSNAASQPAFIVCLHRFIESIRDSKISGFSENLETGQPIQLAALTDTGDIPAAVITAAQFDVSGKAIGQMDYPATPLLRFPAPLEPGFLKVTQGETELLDASLHFGDTREADFTHCASLDTLDTSTAEAVERHTVEDHWWRAWVLLLIAALIVSWRFSKERGAALTPQAHAP</sequence>
<gene>
    <name evidence="3" type="ORF">ACFQY0_03875</name>
</gene>
<keyword evidence="4" id="KW-1185">Reference proteome</keyword>
<reference evidence="4" key="1">
    <citation type="journal article" date="2019" name="Int. J. Syst. Evol. Microbiol.">
        <title>The Global Catalogue of Microorganisms (GCM) 10K type strain sequencing project: providing services to taxonomists for standard genome sequencing and annotation.</title>
        <authorList>
            <consortium name="The Broad Institute Genomics Platform"/>
            <consortium name="The Broad Institute Genome Sequencing Center for Infectious Disease"/>
            <person name="Wu L."/>
            <person name="Ma J."/>
        </authorList>
    </citation>
    <scope>NUCLEOTIDE SEQUENCE [LARGE SCALE GENOMIC DNA]</scope>
    <source>
        <strain evidence="4">CGMCC 4.1467</strain>
    </source>
</reference>
<dbReference type="InterPro" id="IPR024163">
    <property type="entry name" value="Aerotolerance_reg_N"/>
</dbReference>
<evidence type="ECO:0000259" key="2">
    <source>
        <dbReference type="Pfam" id="PF07584"/>
    </source>
</evidence>